<organism evidence="3 4">
    <name type="scientific">Pseudonocardia ammonioxydans</name>
    <dbReference type="NCBI Taxonomy" id="260086"/>
    <lineage>
        <taxon>Bacteria</taxon>
        <taxon>Bacillati</taxon>
        <taxon>Actinomycetota</taxon>
        <taxon>Actinomycetes</taxon>
        <taxon>Pseudonocardiales</taxon>
        <taxon>Pseudonocardiaceae</taxon>
        <taxon>Pseudonocardia</taxon>
    </lineage>
</organism>
<feature type="region of interest" description="Disordered" evidence="1">
    <location>
        <begin position="188"/>
        <end position="210"/>
    </location>
</feature>
<name>A0A1I4V4G7_PSUAM</name>
<keyword evidence="2" id="KW-0732">Signal</keyword>
<evidence type="ECO:0000256" key="2">
    <source>
        <dbReference type="SAM" id="SignalP"/>
    </source>
</evidence>
<evidence type="ECO:0000256" key="1">
    <source>
        <dbReference type="SAM" id="MobiDB-lite"/>
    </source>
</evidence>
<dbReference type="Proteomes" id="UP000199614">
    <property type="component" value="Unassembled WGS sequence"/>
</dbReference>
<keyword evidence="4" id="KW-1185">Reference proteome</keyword>
<dbReference type="AlphaFoldDB" id="A0A1I4V4G7"/>
<dbReference type="OrthoDB" id="3573522at2"/>
<evidence type="ECO:0000313" key="3">
    <source>
        <dbReference type="EMBL" id="SFM96117.1"/>
    </source>
</evidence>
<feature type="compositionally biased region" description="Basic and acidic residues" evidence="1">
    <location>
        <begin position="42"/>
        <end position="51"/>
    </location>
</feature>
<feature type="chain" id="PRO_5011584137" description="Small secreted domain" evidence="2">
    <location>
        <begin position="38"/>
        <end position="210"/>
    </location>
</feature>
<gene>
    <name evidence="3" type="ORF">SAMN05216207_1005172</name>
</gene>
<accession>A0A1I4V4G7</accession>
<protein>
    <recommendedName>
        <fullName evidence="5">Small secreted domain</fullName>
    </recommendedName>
</protein>
<proteinExistence type="predicted"/>
<dbReference type="EMBL" id="FOUY01000005">
    <property type="protein sequence ID" value="SFM96117.1"/>
    <property type="molecule type" value="Genomic_DNA"/>
</dbReference>
<dbReference type="RefSeq" id="WP_093339159.1">
    <property type="nucleotide sequence ID" value="NZ_FOUY01000005.1"/>
</dbReference>
<feature type="signal peptide" evidence="2">
    <location>
        <begin position="1"/>
        <end position="37"/>
    </location>
</feature>
<evidence type="ECO:0008006" key="5">
    <source>
        <dbReference type="Google" id="ProtNLM"/>
    </source>
</evidence>
<feature type="region of interest" description="Disordered" evidence="1">
    <location>
        <begin position="38"/>
        <end position="59"/>
    </location>
</feature>
<evidence type="ECO:0000313" key="4">
    <source>
        <dbReference type="Proteomes" id="UP000199614"/>
    </source>
</evidence>
<reference evidence="3 4" key="1">
    <citation type="submission" date="2016-10" db="EMBL/GenBank/DDBJ databases">
        <authorList>
            <person name="de Groot N.N."/>
        </authorList>
    </citation>
    <scope>NUCLEOTIDE SEQUENCE [LARGE SCALE GENOMIC DNA]</scope>
    <source>
        <strain evidence="3 4">CGMCC 4.1877</strain>
    </source>
</reference>
<feature type="compositionally biased region" description="Polar residues" evidence="1">
    <location>
        <begin position="135"/>
        <end position="153"/>
    </location>
</feature>
<feature type="region of interest" description="Disordered" evidence="1">
    <location>
        <begin position="126"/>
        <end position="166"/>
    </location>
</feature>
<sequence length="210" mass="20342">MNAPETTNPTRRAARRIATVGALTVPLALGSAGMAFAGDYGDGGHGKDRDCSPSSASQEGGLLGLDAAVDPALNIGGVLNDGPVEQQTTKLDKSNSGIVQSGCGAGEAVQVDDLVGLGLDVSPSANIGGIGNSGPVEQSTADVDESNSGILQSGSDGHGPGGGYAAQKGGLIDVDAAVSPSINIGGLLSSGSVSQSTADVDKSNSGIVQG</sequence>